<dbReference type="GO" id="GO:0016491">
    <property type="term" value="F:oxidoreductase activity"/>
    <property type="evidence" value="ECO:0007669"/>
    <property type="project" value="UniProtKB-KW"/>
</dbReference>
<evidence type="ECO:0000259" key="5">
    <source>
        <dbReference type="Pfam" id="PF02826"/>
    </source>
</evidence>
<comment type="caution">
    <text evidence="6">The sequence shown here is derived from an EMBL/GenBank/DDBJ whole genome shotgun (WGS) entry which is preliminary data.</text>
</comment>
<dbReference type="InterPro" id="IPR029752">
    <property type="entry name" value="D-isomer_DH_CS1"/>
</dbReference>
<dbReference type="InterPro" id="IPR036291">
    <property type="entry name" value="NAD(P)-bd_dom_sf"/>
</dbReference>
<evidence type="ECO:0000256" key="3">
    <source>
        <dbReference type="RuleBase" id="RU003719"/>
    </source>
</evidence>
<dbReference type="Pfam" id="PF02826">
    <property type="entry name" value="2-Hacid_dh_C"/>
    <property type="match status" value="1"/>
</dbReference>
<accession>A0ABT7L7U5</accession>
<dbReference type="InterPro" id="IPR006139">
    <property type="entry name" value="D-isomer_2_OHA_DH_cat_dom"/>
</dbReference>
<reference evidence="6 7" key="1">
    <citation type="submission" date="2023-06" db="EMBL/GenBank/DDBJ databases">
        <title>Aquibacillus rhizosphaerae LR5S19.</title>
        <authorList>
            <person name="Sun J.-Q."/>
        </authorList>
    </citation>
    <scope>NUCLEOTIDE SEQUENCE [LARGE SCALE GENOMIC DNA]</scope>
    <source>
        <strain evidence="6 7">LR5S19</strain>
    </source>
</reference>
<dbReference type="EMBL" id="JASTZU010000050">
    <property type="protein sequence ID" value="MDL4841934.1"/>
    <property type="molecule type" value="Genomic_DNA"/>
</dbReference>
<keyword evidence="7" id="KW-1185">Reference proteome</keyword>
<keyword evidence="2 3" id="KW-0560">Oxidoreductase</keyword>
<dbReference type="PANTHER" id="PTHR10996:SF283">
    <property type="entry name" value="GLYOXYLATE_HYDROXYPYRUVATE REDUCTASE B"/>
    <property type="match status" value="1"/>
</dbReference>
<dbReference type="EC" id="1.1.1.-" evidence="6"/>
<dbReference type="InterPro" id="IPR006140">
    <property type="entry name" value="D-isomer_DH_NAD-bd"/>
</dbReference>
<dbReference type="RefSeq" id="WP_285933221.1">
    <property type="nucleotide sequence ID" value="NZ_JASTZU010000050.1"/>
</dbReference>
<dbReference type="InterPro" id="IPR050223">
    <property type="entry name" value="D-isomer_2-hydroxyacid_DH"/>
</dbReference>
<organism evidence="6 7">
    <name type="scientific">Aquibacillus rhizosphaerae</name>
    <dbReference type="NCBI Taxonomy" id="3051431"/>
    <lineage>
        <taxon>Bacteria</taxon>
        <taxon>Bacillati</taxon>
        <taxon>Bacillota</taxon>
        <taxon>Bacilli</taxon>
        <taxon>Bacillales</taxon>
        <taxon>Bacillaceae</taxon>
        <taxon>Aquibacillus</taxon>
    </lineage>
</organism>
<name>A0ABT7L7U5_9BACI</name>
<evidence type="ECO:0000256" key="1">
    <source>
        <dbReference type="ARBA" id="ARBA00005854"/>
    </source>
</evidence>
<evidence type="ECO:0000256" key="2">
    <source>
        <dbReference type="ARBA" id="ARBA00023002"/>
    </source>
</evidence>
<dbReference type="SUPFAM" id="SSF52283">
    <property type="entry name" value="Formate/glycerate dehydrogenase catalytic domain-like"/>
    <property type="match status" value="1"/>
</dbReference>
<feature type="domain" description="D-isomer specific 2-hydroxyacid dehydrogenase NAD-binding" evidence="5">
    <location>
        <begin position="111"/>
        <end position="289"/>
    </location>
</feature>
<protein>
    <submittedName>
        <fullName evidence="6">D-glycerate dehydrogenase</fullName>
        <ecNumber evidence="6">1.1.1.-</ecNumber>
    </submittedName>
</protein>
<comment type="similarity">
    <text evidence="1 3">Belongs to the D-isomer specific 2-hydroxyacid dehydrogenase family.</text>
</comment>
<dbReference type="Gene3D" id="3.40.50.720">
    <property type="entry name" value="NAD(P)-binding Rossmann-like Domain"/>
    <property type="match status" value="2"/>
</dbReference>
<dbReference type="SUPFAM" id="SSF51735">
    <property type="entry name" value="NAD(P)-binding Rossmann-fold domains"/>
    <property type="match status" value="1"/>
</dbReference>
<dbReference type="CDD" id="cd05301">
    <property type="entry name" value="GDH"/>
    <property type="match status" value="1"/>
</dbReference>
<feature type="domain" description="D-isomer specific 2-hydroxyacid dehydrogenase catalytic" evidence="4">
    <location>
        <begin position="8"/>
        <end position="320"/>
    </location>
</feature>
<proteinExistence type="inferred from homology"/>
<evidence type="ECO:0000313" key="7">
    <source>
        <dbReference type="Proteomes" id="UP001235343"/>
    </source>
</evidence>
<sequence>MARPYLYITRKLPDEIVDEFRNAFDVHMWPHEEIPVDEETLQHHIQKANALLTMLTDKVDENSLRVANHLKVIANLAVGYDNIDLKSARDKRIIVTNTPDVLTETTADLTFGLLLSTARRIIEANQFIKSGEWKQWSPFLMAGSEVHHKTVGIVGMGRIGSAFARRAKGFGMEILYHNRSRNVEAEQELQATYATFDDLLEQSDFVVCLAPYAANTKGMFGKRAFQKMKTSAIFINASRGLNVDETALYHALINKDIKAAGLDVFENEPINKEHPLLSLNQVVCLPHIGSATVETRERMIHLCFENIDLVLKGDRPKTPVS</sequence>
<dbReference type="PANTHER" id="PTHR10996">
    <property type="entry name" value="2-HYDROXYACID DEHYDROGENASE-RELATED"/>
    <property type="match status" value="1"/>
</dbReference>
<dbReference type="PROSITE" id="PS00065">
    <property type="entry name" value="D_2_HYDROXYACID_DH_1"/>
    <property type="match status" value="1"/>
</dbReference>
<dbReference type="Pfam" id="PF00389">
    <property type="entry name" value="2-Hacid_dh"/>
    <property type="match status" value="1"/>
</dbReference>
<evidence type="ECO:0000259" key="4">
    <source>
        <dbReference type="Pfam" id="PF00389"/>
    </source>
</evidence>
<dbReference type="Proteomes" id="UP001235343">
    <property type="component" value="Unassembled WGS sequence"/>
</dbReference>
<evidence type="ECO:0000313" key="6">
    <source>
        <dbReference type="EMBL" id="MDL4841934.1"/>
    </source>
</evidence>
<gene>
    <name evidence="6" type="ORF">QQS35_15955</name>
</gene>